<dbReference type="Pfam" id="PF00106">
    <property type="entry name" value="adh_short"/>
    <property type="match status" value="1"/>
</dbReference>
<dbReference type="InterPro" id="IPR002347">
    <property type="entry name" value="SDR_fam"/>
</dbReference>
<dbReference type="PANTHER" id="PTHR44147">
    <property type="entry name" value="DEHYDROGENASE/REDUCTASE SDR FAMILY MEMBER 1"/>
    <property type="match status" value="1"/>
</dbReference>
<dbReference type="Gene3D" id="3.40.50.720">
    <property type="entry name" value="NAD(P)-binding Rossmann-like Domain"/>
    <property type="match status" value="1"/>
</dbReference>
<dbReference type="PRINTS" id="PR00081">
    <property type="entry name" value="GDHRDH"/>
</dbReference>
<dbReference type="Proteomes" id="UP000605361">
    <property type="component" value="Unassembled WGS sequence"/>
</dbReference>
<dbReference type="SUPFAM" id="SSF51735">
    <property type="entry name" value="NAD(P)-binding Rossmann-fold domains"/>
    <property type="match status" value="1"/>
</dbReference>
<dbReference type="AlphaFoldDB" id="A0A931AB76"/>
<sequence>MEGTVAVVTGAARGVGRGIALVLGETGATVYVTDRESRDHRHSDLPGTVEDTAEQVEERGGHGVPVRVDHTDDRAVEALFQRVRDEHGGLDLLVANACDGNALPFGGGPFWTLPLVHWHNMIDIGVRSHLVSAWYAAPLLIERRGLAVLTGFTDPDAEVIAGHVFYDLAMTGVSRLAHSIAHDLRPHGVTALALAPGFTRTEAIMAAIGEDVPGGDSVEFPGRAVRALLEDPEVARHAGRTLPVADLAKEYGFQDVPTGRDRSR</sequence>
<dbReference type="RefSeq" id="WP_195898680.1">
    <property type="nucleotide sequence ID" value="NZ_JADOGI010000100.1"/>
</dbReference>
<protein>
    <submittedName>
        <fullName evidence="1">SDR family oxidoreductase</fullName>
    </submittedName>
</protein>
<organism evidence="1 2">
    <name type="scientific">Nonomuraea cypriaca</name>
    <dbReference type="NCBI Taxonomy" id="1187855"/>
    <lineage>
        <taxon>Bacteria</taxon>
        <taxon>Bacillati</taxon>
        <taxon>Actinomycetota</taxon>
        <taxon>Actinomycetes</taxon>
        <taxon>Streptosporangiales</taxon>
        <taxon>Streptosporangiaceae</taxon>
        <taxon>Nonomuraea</taxon>
    </lineage>
</organism>
<name>A0A931AB76_9ACTN</name>
<dbReference type="PANTHER" id="PTHR44147:SF2">
    <property type="entry name" value="DEHYDROGENASE_REDUCTASE SDR FAMILY MEMBER 1"/>
    <property type="match status" value="1"/>
</dbReference>
<gene>
    <name evidence="1" type="ORF">ITP53_29240</name>
</gene>
<dbReference type="InterPro" id="IPR036291">
    <property type="entry name" value="NAD(P)-bd_dom_sf"/>
</dbReference>
<keyword evidence="2" id="KW-1185">Reference proteome</keyword>
<reference evidence="1" key="1">
    <citation type="submission" date="2020-11" db="EMBL/GenBank/DDBJ databases">
        <title>Whole-genome analyses of Nonomuraea sp. K274.</title>
        <authorList>
            <person name="Veyisoglu A."/>
        </authorList>
    </citation>
    <scope>NUCLEOTIDE SEQUENCE</scope>
    <source>
        <strain evidence="1">K274</strain>
    </source>
</reference>
<proteinExistence type="predicted"/>
<accession>A0A931AB76</accession>
<evidence type="ECO:0000313" key="1">
    <source>
        <dbReference type="EMBL" id="MBF8189747.1"/>
    </source>
</evidence>
<comment type="caution">
    <text evidence="1">The sequence shown here is derived from an EMBL/GenBank/DDBJ whole genome shotgun (WGS) entry which is preliminary data.</text>
</comment>
<dbReference type="EMBL" id="JADOGI010000100">
    <property type="protein sequence ID" value="MBF8189747.1"/>
    <property type="molecule type" value="Genomic_DNA"/>
</dbReference>
<evidence type="ECO:0000313" key="2">
    <source>
        <dbReference type="Proteomes" id="UP000605361"/>
    </source>
</evidence>